<reference evidence="1 2" key="1">
    <citation type="journal article" date="2020" name="Nat. Food">
        <title>A phased Vanilla planifolia genome enables genetic improvement of flavour and production.</title>
        <authorList>
            <person name="Hasing T."/>
            <person name="Tang H."/>
            <person name="Brym M."/>
            <person name="Khazi F."/>
            <person name="Huang T."/>
            <person name="Chambers A.H."/>
        </authorList>
    </citation>
    <scope>NUCLEOTIDE SEQUENCE [LARGE SCALE GENOMIC DNA]</scope>
    <source>
        <tissue evidence="1">Leaf</tissue>
    </source>
</reference>
<feature type="non-terminal residue" evidence="1">
    <location>
        <position position="1"/>
    </location>
</feature>
<dbReference type="AlphaFoldDB" id="A0A835P944"/>
<dbReference type="EMBL" id="JADCNL010000363">
    <property type="protein sequence ID" value="KAG0448125.1"/>
    <property type="molecule type" value="Genomic_DNA"/>
</dbReference>
<gene>
    <name evidence="1" type="ORF">HPP92_027991</name>
</gene>
<sequence length="66" mass="8034">ICVEDFYQRDVDTLLGRQRKYLAHLMWKSRGLVEVFNPTLDYFNLFYGCISRDHAVWIDQMKNFKE</sequence>
<name>A0A835P944_VANPL</name>
<accession>A0A835P944</accession>
<evidence type="ECO:0000313" key="2">
    <source>
        <dbReference type="Proteomes" id="UP000636800"/>
    </source>
</evidence>
<comment type="caution">
    <text evidence="1">The sequence shown here is derived from an EMBL/GenBank/DDBJ whole genome shotgun (WGS) entry which is preliminary data.</text>
</comment>
<dbReference type="Proteomes" id="UP000636800">
    <property type="component" value="Unassembled WGS sequence"/>
</dbReference>
<keyword evidence="2" id="KW-1185">Reference proteome</keyword>
<proteinExistence type="predicted"/>
<organism evidence="1 2">
    <name type="scientific">Vanilla planifolia</name>
    <name type="common">Vanilla</name>
    <dbReference type="NCBI Taxonomy" id="51239"/>
    <lineage>
        <taxon>Eukaryota</taxon>
        <taxon>Viridiplantae</taxon>
        <taxon>Streptophyta</taxon>
        <taxon>Embryophyta</taxon>
        <taxon>Tracheophyta</taxon>
        <taxon>Spermatophyta</taxon>
        <taxon>Magnoliopsida</taxon>
        <taxon>Liliopsida</taxon>
        <taxon>Asparagales</taxon>
        <taxon>Orchidaceae</taxon>
        <taxon>Vanilloideae</taxon>
        <taxon>Vanilleae</taxon>
        <taxon>Vanilla</taxon>
    </lineage>
</organism>
<evidence type="ECO:0000313" key="1">
    <source>
        <dbReference type="EMBL" id="KAG0448125.1"/>
    </source>
</evidence>
<protein>
    <submittedName>
        <fullName evidence="1">Uncharacterized protein</fullName>
    </submittedName>
</protein>